<keyword evidence="1" id="KW-0812">Transmembrane</keyword>
<feature type="transmembrane region" description="Helical" evidence="1">
    <location>
        <begin position="51"/>
        <end position="72"/>
    </location>
</feature>
<keyword evidence="3" id="KW-1185">Reference proteome</keyword>
<protein>
    <recommendedName>
        <fullName evidence="4">TrbL/VirB6 plasmid conjugal transfer protein</fullName>
    </recommendedName>
</protein>
<proteinExistence type="predicted"/>
<comment type="caution">
    <text evidence="2">The sequence shown here is derived from an EMBL/GenBank/DDBJ whole genome shotgun (WGS) entry which is preliminary data.</text>
</comment>
<evidence type="ECO:0008006" key="4">
    <source>
        <dbReference type="Google" id="ProtNLM"/>
    </source>
</evidence>
<feature type="transmembrane region" description="Helical" evidence="1">
    <location>
        <begin position="149"/>
        <end position="176"/>
    </location>
</feature>
<gene>
    <name evidence="2" type="ORF">NK125_01035</name>
</gene>
<organism evidence="2 3">
    <name type="scientific">Aequitasia blattaphilus</name>
    <dbReference type="NCBI Taxonomy" id="2949332"/>
    <lineage>
        <taxon>Bacteria</taxon>
        <taxon>Bacillati</taxon>
        <taxon>Bacillota</taxon>
        <taxon>Clostridia</taxon>
        <taxon>Lachnospirales</taxon>
        <taxon>Lachnospiraceae</taxon>
        <taxon>Aequitasia</taxon>
    </lineage>
</organism>
<keyword evidence="1" id="KW-1133">Transmembrane helix</keyword>
<name>A0ABT1E590_9FIRM</name>
<dbReference type="RefSeq" id="WP_262064780.1">
    <property type="nucleotide sequence ID" value="NZ_JAMXOD010000001.1"/>
</dbReference>
<evidence type="ECO:0000313" key="2">
    <source>
        <dbReference type="EMBL" id="MCP1100995.1"/>
    </source>
</evidence>
<dbReference type="Proteomes" id="UP001523566">
    <property type="component" value="Unassembled WGS sequence"/>
</dbReference>
<accession>A0ABT1E590</accession>
<evidence type="ECO:0000256" key="1">
    <source>
        <dbReference type="SAM" id="Phobius"/>
    </source>
</evidence>
<keyword evidence="1" id="KW-0472">Membrane</keyword>
<feature type="transmembrane region" description="Helical" evidence="1">
    <location>
        <begin position="84"/>
        <end position="105"/>
    </location>
</feature>
<sequence length="279" mass="30268">MSFIQNLINGHMLYQLGCDVWNAFVDISLAFLVKTPEEIDANLWAVVMDNIYPLFLAVGSALVVTFFFLGLYRDVSDYRQIIQLESLIFILIRLGICQAVIVGLKPFIMAMFQSGQALSRMIISRMGFATGSAYGHLAPSSEYLKSGSLMFAGTIIGILFFIAALTCGGSICLSVFQRIIKIIFAAPTGALAIATIAGGRELSRTASSWFQEFLAVILEASFMILAIGICVPIMAIPLFPGSGVVDTLMSIIEPAFKMVLMSSAVRGSGAIFRKFLGMH</sequence>
<dbReference type="EMBL" id="JAMZFW010000001">
    <property type="protein sequence ID" value="MCP1100995.1"/>
    <property type="molecule type" value="Genomic_DNA"/>
</dbReference>
<evidence type="ECO:0000313" key="3">
    <source>
        <dbReference type="Proteomes" id="UP001523566"/>
    </source>
</evidence>
<feature type="transmembrane region" description="Helical" evidence="1">
    <location>
        <begin position="214"/>
        <end position="235"/>
    </location>
</feature>
<reference evidence="2 3" key="1">
    <citation type="journal article" date="2022" name="Genome Biol. Evol.">
        <title>Host diet, physiology and behaviors set the stage for Lachnospiraceae cladogenesis.</title>
        <authorList>
            <person name="Vera-Ponce De Leon A."/>
            <person name="Schneider M."/>
            <person name="Jahnes B.C."/>
            <person name="Sadowski V."/>
            <person name="Camuy-Velez L.A."/>
            <person name="Duan J."/>
            <person name="Sabree Z.L."/>
        </authorList>
    </citation>
    <scope>NUCLEOTIDE SEQUENCE [LARGE SCALE GENOMIC DNA]</scope>
    <source>
        <strain evidence="2 3">PAL113</strain>
    </source>
</reference>